<feature type="transmembrane region" description="Helical" evidence="3">
    <location>
        <begin position="89"/>
        <end position="113"/>
    </location>
</feature>
<dbReference type="NCBIfam" id="TIGR00152">
    <property type="entry name" value="dephospho-CoA kinase"/>
    <property type="match status" value="1"/>
</dbReference>
<sequence>MRLIGLTGGIACGKSTVLKLMLENGVGGCIDMDVVTRETQEPGCMAYRRIVKEFGDDVLDEDGKIDREALGELIFKDAAKRRKLNKLMWLPLALGLLHGLVSHFILDTAVVILDAPLLYETGLHMICSKVVVVNVEKEVQVTRLMGRDKRSRADAEARIESQMPVGLKAARAHFVISNNGTKEELMAATREVIPKLTQFTLHRFNTLWFYLVLGVAVLLALKLRPAEVTPDAAEMDGVDPSSAA</sequence>
<protein>
    <recommendedName>
        <fullName evidence="5">Dephospho-CoA kinase</fullName>
    </recommendedName>
</protein>
<keyword evidence="3" id="KW-0812">Transmembrane</keyword>
<keyword evidence="1" id="KW-0547">Nucleotide-binding</keyword>
<dbReference type="PANTHER" id="PTHR10695">
    <property type="entry name" value="DEPHOSPHO-COA KINASE-RELATED"/>
    <property type="match status" value="1"/>
</dbReference>
<evidence type="ECO:0000313" key="4">
    <source>
        <dbReference type="EMBL" id="CAD9264645.1"/>
    </source>
</evidence>
<dbReference type="AlphaFoldDB" id="A0A7S1XXY7"/>
<dbReference type="GO" id="GO:0005524">
    <property type="term" value="F:ATP binding"/>
    <property type="evidence" value="ECO:0007669"/>
    <property type="project" value="UniProtKB-KW"/>
</dbReference>
<dbReference type="EMBL" id="HBGJ01036428">
    <property type="protein sequence ID" value="CAD9264645.1"/>
    <property type="molecule type" value="Transcribed_RNA"/>
</dbReference>
<dbReference type="PROSITE" id="PS51219">
    <property type="entry name" value="DPCK"/>
    <property type="match status" value="1"/>
</dbReference>
<feature type="transmembrane region" description="Helical" evidence="3">
    <location>
        <begin position="207"/>
        <end position="223"/>
    </location>
</feature>
<evidence type="ECO:0000256" key="3">
    <source>
        <dbReference type="SAM" id="Phobius"/>
    </source>
</evidence>
<evidence type="ECO:0000256" key="2">
    <source>
        <dbReference type="ARBA" id="ARBA00022840"/>
    </source>
</evidence>
<dbReference type="SUPFAM" id="SSF52540">
    <property type="entry name" value="P-loop containing nucleoside triphosphate hydrolases"/>
    <property type="match status" value="1"/>
</dbReference>
<dbReference type="Gene3D" id="3.40.50.300">
    <property type="entry name" value="P-loop containing nucleotide triphosphate hydrolases"/>
    <property type="match status" value="1"/>
</dbReference>
<gene>
    <name evidence="4" type="ORF">PPAR1163_LOCUS23033</name>
</gene>
<dbReference type="InterPro" id="IPR001977">
    <property type="entry name" value="Depp_CoAkinase"/>
</dbReference>
<evidence type="ECO:0000256" key="1">
    <source>
        <dbReference type="ARBA" id="ARBA00022741"/>
    </source>
</evidence>
<keyword evidence="3" id="KW-0472">Membrane</keyword>
<accession>A0A7S1XXY7</accession>
<keyword evidence="3" id="KW-1133">Transmembrane helix</keyword>
<dbReference type="Pfam" id="PF01121">
    <property type="entry name" value="CoaE"/>
    <property type="match status" value="1"/>
</dbReference>
<evidence type="ECO:0008006" key="5">
    <source>
        <dbReference type="Google" id="ProtNLM"/>
    </source>
</evidence>
<reference evidence="4" key="1">
    <citation type="submission" date="2021-01" db="EMBL/GenBank/DDBJ databases">
        <authorList>
            <person name="Corre E."/>
            <person name="Pelletier E."/>
            <person name="Niang G."/>
            <person name="Scheremetjew M."/>
            <person name="Finn R."/>
            <person name="Kale V."/>
            <person name="Holt S."/>
            <person name="Cochrane G."/>
            <person name="Meng A."/>
            <person name="Brown T."/>
            <person name="Cohen L."/>
        </authorList>
    </citation>
    <scope>NUCLEOTIDE SEQUENCE</scope>
    <source>
        <strain evidence="4">CCMP2877</strain>
    </source>
</reference>
<name>A0A7S1XXY7_9STRA</name>
<proteinExistence type="inferred from homology"/>
<dbReference type="PANTHER" id="PTHR10695:SF46">
    <property type="entry name" value="BIFUNCTIONAL COENZYME A SYNTHASE-RELATED"/>
    <property type="match status" value="1"/>
</dbReference>
<dbReference type="CDD" id="cd02022">
    <property type="entry name" value="DPCK"/>
    <property type="match status" value="1"/>
</dbReference>
<dbReference type="GO" id="GO:0015937">
    <property type="term" value="P:coenzyme A biosynthetic process"/>
    <property type="evidence" value="ECO:0007669"/>
    <property type="project" value="InterPro"/>
</dbReference>
<dbReference type="InterPro" id="IPR027417">
    <property type="entry name" value="P-loop_NTPase"/>
</dbReference>
<keyword evidence="2" id="KW-0067">ATP-binding</keyword>
<dbReference type="GO" id="GO:0004140">
    <property type="term" value="F:dephospho-CoA kinase activity"/>
    <property type="evidence" value="ECO:0007669"/>
    <property type="project" value="InterPro"/>
</dbReference>
<organism evidence="4">
    <name type="scientific">Phaeomonas parva</name>
    <dbReference type="NCBI Taxonomy" id="124430"/>
    <lineage>
        <taxon>Eukaryota</taxon>
        <taxon>Sar</taxon>
        <taxon>Stramenopiles</taxon>
        <taxon>Ochrophyta</taxon>
        <taxon>Pinguiophyceae</taxon>
        <taxon>Pinguiochrysidales</taxon>
        <taxon>Pinguiochrysidaceae</taxon>
        <taxon>Phaeomonas</taxon>
    </lineage>
</organism>
<dbReference type="HAMAP" id="MF_00376">
    <property type="entry name" value="Dephospho_CoA_kinase"/>
    <property type="match status" value="1"/>
</dbReference>